<dbReference type="EMBL" id="NPZB01000001">
    <property type="protein sequence ID" value="PNS09835.1"/>
    <property type="molecule type" value="Genomic_DNA"/>
</dbReference>
<evidence type="ECO:0000256" key="2">
    <source>
        <dbReference type="ARBA" id="ARBA00005745"/>
    </source>
</evidence>
<dbReference type="Gene3D" id="1.20.81.30">
    <property type="entry name" value="Type II secretion system (T2SS), domain F"/>
    <property type="match status" value="2"/>
</dbReference>
<dbReference type="RefSeq" id="WP_103074858.1">
    <property type="nucleotide sequence ID" value="NZ_NPZB01000001.1"/>
</dbReference>
<evidence type="ECO:0000256" key="4">
    <source>
        <dbReference type="ARBA" id="ARBA00022519"/>
    </source>
</evidence>
<feature type="transmembrane region" description="Helical" evidence="8">
    <location>
        <begin position="172"/>
        <end position="194"/>
    </location>
</feature>
<dbReference type="FunFam" id="1.20.81.30:FF:000001">
    <property type="entry name" value="Type II secretion system protein F"/>
    <property type="match status" value="1"/>
</dbReference>
<evidence type="ECO:0000256" key="7">
    <source>
        <dbReference type="ARBA" id="ARBA00023136"/>
    </source>
</evidence>
<dbReference type="GO" id="GO:0015628">
    <property type="term" value="P:protein secretion by the type II secretion system"/>
    <property type="evidence" value="ECO:0007669"/>
    <property type="project" value="TreeGrafter"/>
</dbReference>
<evidence type="ECO:0000256" key="3">
    <source>
        <dbReference type="ARBA" id="ARBA00022475"/>
    </source>
</evidence>
<keyword evidence="7 8" id="KW-0472">Membrane</keyword>
<evidence type="ECO:0000256" key="1">
    <source>
        <dbReference type="ARBA" id="ARBA00004429"/>
    </source>
</evidence>
<comment type="caution">
    <text evidence="10">The sequence shown here is derived from an EMBL/GenBank/DDBJ whole genome shotgun (WGS) entry which is preliminary data.</text>
</comment>
<feature type="domain" description="Type II secretion system protein GspF" evidence="9">
    <location>
        <begin position="73"/>
        <end position="195"/>
    </location>
</feature>
<dbReference type="AlphaFoldDB" id="A0A2K1Q470"/>
<name>A0A2K1Q470_9GAMM</name>
<dbReference type="InterPro" id="IPR003004">
    <property type="entry name" value="GspF/PilC"/>
</dbReference>
<proteinExistence type="inferred from homology"/>
<protein>
    <submittedName>
        <fullName evidence="10">Type II secretory pathway component PulF</fullName>
    </submittedName>
</protein>
<dbReference type="PRINTS" id="PR00812">
    <property type="entry name" value="BCTERIALGSPF"/>
</dbReference>
<keyword evidence="4" id="KW-0997">Cell inner membrane</keyword>
<evidence type="ECO:0000259" key="9">
    <source>
        <dbReference type="Pfam" id="PF00482"/>
    </source>
</evidence>
<feature type="transmembrane region" description="Helical" evidence="8">
    <location>
        <begin position="225"/>
        <end position="244"/>
    </location>
</feature>
<sequence>MTQFDFRALDASGKTQSGMLEAAAQAQVVEALQAKGWVPMDIAPVGSGLVRNGTWNWRRGRTRVRLAELVAATDQLSTLLSAGQPLDRALGILNEVGGNPALMAAIADVRDQVRGGAALSDALARHAQIFSSMYCAMVRAGEAGGVLPQVLARLAEHLARASEFRRNVTNALVYPVILLVTVLLSMGFLLAYVVPQFADMYANLHAELPWFSRIVLGIGMAVRRWWMLLAGAVFVALLVINLWLKRPESKRWLEQRMLSVRGLGPLLAKMEAERYLRTLATLLVSGVHLVQGLRISRAVFSNGMFVDAAARAEDRVRGGTRFSDAWADAAHFPRLPLQMARIGEEAGELDAMLLKASDTLAADIRTRLDRVLAALVPAVTVLMFLLIGAVVMSILVPLYDLTSVIG</sequence>
<dbReference type="Proteomes" id="UP000236220">
    <property type="component" value="Unassembled WGS sequence"/>
</dbReference>
<reference evidence="10 11" key="1">
    <citation type="submission" date="2017-08" db="EMBL/GenBank/DDBJ databases">
        <title>Lysobacter sylvestris genome.</title>
        <authorList>
            <person name="Zhang D.-C."/>
            <person name="Albuquerque L."/>
            <person name="Franca L."/>
            <person name="Froufe H.J.C."/>
            <person name="Barroso C."/>
            <person name="Egas C."/>
            <person name="Da Costa M."/>
            <person name="Margesin R."/>
        </authorList>
    </citation>
    <scope>NUCLEOTIDE SEQUENCE [LARGE SCALE GENOMIC DNA]</scope>
    <source>
        <strain evidence="10 11">AM20-91</strain>
    </source>
</reference>
<evidence type="ECO:0000256" key="6">
    <source>
        <dbReference type="ARBA" id="ARBA00022989"/>
    </source>
</evidence>
<dbReference type="PANTHER" id="PTHR30012:SF7">
    <property type="entry name" value="PROTEIN TRANSPORT PROTEIN HOFC HOMOLOG"/>
    <property type="match status" value="1"/>
</dbReference>
<dbReference type="OrthoDB" id="9805682at2"/>
<dbReference type="InterPro" id="IPR018076">
    <property type="entry name" value="T2SS_GspF_dom"/>
</dbReference>
<accession>A0A2K1Q470</accession>
<evidence type="ECO:0000256" key="8">
    <source>
        <dbReference type="SAM" id="Phobius"/>
    </source>
</evidence>
<dbReference type="Pfam" id="PF00482">
    <property type="entry name" value="T2SSF"/>
    <property type="match status" value="2"/>
</dbReference>
<keyword evidence="5 8" id="KW-0812">Transmembrane</keyword>
<feature type="transmembrane region" description="Helical" evidence="8">
    <location>
        <begin position="371"/>
        <end position="399"/>
    </location>
</feature>
<keyword evidence="6 8" id="KW-1133">Transmembrane helix</keyword>
<comment type="subcellular location">
    <subcellularLocation>
        <location evidence="1">Cell inner membrane</location>
        <topology evidence="1">Multi-pass membrane protein</topology>
    </subcellularLocation>
</comment>
<dbReference type="InterPro" id="IPR042094">
    <property type="entry name" value="T2SS_GspF_sf"/>
</dbReference>
<gene>
    <name evidence="10" type="ORF">Lysil_1464</name>
</gene>
<keyword evidence="3" id="KW-1003">Cell membrane</keyword>
<dbReference type="PANTHER" id="PTHR30012">
    <property type="entry name" value="GENERAL SECRETION PATHWAY PROTEIN"/>
    <property type="match status" value="1"/>
</dbReference>
<feature type="domain" description="Type II secretion system protein GspF" evidence="9">
    <location>
        <begin position="275"/>
        <end position="397"/>
    </location>
</feature>
<evidence type="ECO:0000313" key="10">
    <source>
        <dbReference type="EMBL" id="PNS09835.1"/>
    </source>
</evidence>
<dbReference type="GO" id="GO:0005886">
    <property type="term" value="C:plasma membrane"/>
    <property type="evidence" value="ECO:0007669"/>
    <property type="project" value="UniProtKB-SubCell"/>
</dbReference>
<evidence type="ECO:0000313" key="11">
    <source>
        <dbReference type="Proteomes" id="UP000236220"/>
    </source>
</evidence>
<keyword evidence="11" id="KW-1185">Reference proteome</keyword>
<evidence type="ECO:0000256" key="5">
    <source>
        <dbReference type="ARBA" id="ARBA00022692"/>
    </source>
</evidence>
<organism evidence="10 11">
    <name type="scientific">Solilutibacter silvestris</name>
    <dbReference type="NCBI Taxonomy" id="1645665"/>
    <lineage>
        <taxon>Bacteria</taxon>
        <taxon>Pseudomonadati</taxon>
        <taxon>Pseudomonadota</taxon>
        <taxon>Gammaproteobacteria</taxon>
        <taxon>Lysobacterales</taxon>
        <taxon>Lysobacteraceae</taxon>
        <taxon>Solilutibacter</taxon>
    </lineage>
</organism>
<comment type="similarity">
    <text evidence="2">Belongs to the GSP F family.</text>
</comment>